<name>A0ABT3TJK6_9GAMM</name>
<protein>
    <recommendedName>
        <fullName evidence="3">YhdP central domain-containing protein</fullName>
    </recommendedName>
</protein>
<evidence type="ECO:0000313" key="5">
    <source>
        <dbReference type="Proteomes" id="UP001143362"/>
    </source>
</evidence>
<evidence type="ECO:0000256" key="1">
    <source>
        <dbReference type="SAM" id="MobiDB-lite"/>
    </source>
</evidence>
<feature type="compositionally biased region" description="Acidic residues" evidence="1">
    <location>
        <begin position="1331"/>
        <end position="1340"/>
    </location>
</feature>
<comment type="caution">
    <text evidence="4">The sequence shown here is derived from an EMBL/GenBank/DDBJ whole genome shotgun (WGS) entry which is preliminary data.</text>
</comment>
<keyword evidence="2" id="KW-0812">Transmembrane</keyword>
<dbReference type="PANTHER" id="PTHR38690">
    <property type="entry name" value="PROTEASE-RELATED"/>
    <property type="match status" value="1"/>
</dbReference>
<keyword evidence="2" id="KW-1133">Transmembrane helix</keyword>
<dbReference type="RefSeq" id="WP_279246483.1">
    <property type="nucleotide sequence ID" value="NZ_SHNN01000003.1"/>
</dbReference>
<proteinExistence type="predicted"/>
<reference evidence="4" key="1">
    <citation type="submission" date="2019-02" db="EMBL/GenBank/DDBJ databases">
        <authorList>
            <person name="Li S.-H."/>
        </authorList>
    </citation>
    <scope>NUCLEOTIDE SEQUENCE</scope>
    <source>
        <strain evidence="4">IMCC14734</strain>
    </source>
</reference>
<evidence type="ECO:0000256" key="2">
    <source>
        <dbReference type="SAM" id="Phobius"/>
    </source>
</evidence>
<gene>
    <name evidence="4" type="ORF">EYC98_16490</name>
</gene>
<dbReference type="PANTHER" id="PTHR38690:SF1">
    <property type="entry name" value="PROTEASE"/>
    <property type="match status" value="1"/>
</dbReference>
<feature type="domain" description="YhdP central" evidence="3">
    <location>
        <begin position="1"/>
        <end position="1277"/>
    </location>
</feature>
<dbReference type="InterPro" id="IPR025263">
    <property type="entry name" value="YhdP_central"/>
</dbReference>
<evidence type="ECO:0000313" key="4">
    <source>
        <dbReference type="EMBL" id="MCX2982464.1"/>
    </source>
</evidence>
<dbReference type="Proteomes" id="UP001143362">
    <property type="component" value="Unassembled WGS sequence"/>
</dbReference>
<keyword evidence="2" id="KW-0472">Membrane</keyword>
<dbReference type="EMBL" id="SHNN01000003">
    <property type="protein sequence ID" value="MCX2982464.1"/>
    <property type="molecule type" value="Genomic_DNA"/>
</dbReference>
<feature type="compositionally biased region" description="Basic and acidic residues" evidence="1">
    <location>
        <begin position="1347"/>
        <end position="1359"/>
    </location>
</feature>
<evidence type="ECO:0000259" key="3">
    <source>
        <dbReference type="Pfam" id="PF13116"/>
    </source>
</evidence>
<feature type="compositionally biased region" description="Low complexity" evidence="1">
    <location>
        <begin position="1321"/>
        <end position="1330"/>
    </location>
</feature>
<keyword evidence="5" id="KW-1185">Reference proteome</keyword>
<accession>A0ABT3TJK6</accession>
<sequence>MTHSFLNRLTNTLWVAIAIFVMLLATYVSLGRFVVARVSEFQQPILEELNQRLGMVIEADHIRGRWTAMAPYLELEGVRILGDEHTPVAVHVERLNIGLNLAGTVASLKVEMHALVARGLQLHVDIAEDGTLAIPGIPAGGGLSKSLLRFIFATGSLELEQARVLVHEGEIEHDFRVDLNLRRDEDFRRLRASVLSPSQRSWFRVIAEGIGEPTELDELRAQVHIESHVPEVSNYTGLAEAAGFRLENGELDGQLWLNIDAGQVQVLADFAAGDLQIQQLVDNGKRLELDELSAQVHAATVDGRWHYGASGINARIGDKTFQLNAMSGVLDDGQLDLRTSVVDLGSLSDYLIEEDFLPPGLADVVAILAPAGSLQTLQLKVSDLSDPGGSWQVNANFDDLSVASWRGAPEVRNAAGFLALEPRVGTVQMRSSEFSLGFPTVYRHPLEYDEFAAELGWFVTEENFQLFSGPFTGVGEEGRVRGLFSLNVPLQATEAGLEMELMVGLEDASPTYRYKYLPYTLPDSLLDWLAGSIGEADIVHGGFIFRGSLRSGATDRRSVQLYFNVADAILQYHPDWPSLSDLEGTLFIDDSHVSGSGLRGQIYGSELQVTQLDLEPFGQGLMQLSVTGSALGAAADGLSVLLNSPLANIVGDAFTGWELDGELSTELDLQLVLGNSAAVPKVTVRTQWESVDLTTATLGVPVDDISGQLNYDWREGFTATDIRGSLWGKPLLASVSQQTSDNGPGLLDVRVDGQVGAESLRNWLQLDLLRLATGVAAVELHILMPPGETGQIVMASDLQGVALDLPPGFAKASEQVSDLRLTMPLDGERRQLDIDYEERAFVSLLLDAGGYHGASLGFNAQPLPVVEDTFLISGALPAVEAESWWSFIDNYILGDDLTTGSVALSEPSAQPSAQPPAPLPGPEMPIVVSGLQVSELCALGICTNTVLLDAEQGPGQWQIGFALPWLDGTAVVADDLSWVQLDLQRLDIQGIDPQWLKAADPDAVSKLELPSFEWKIENLWSGSQRWGELNFSLQEQGDTLQFRDIFGNLRGLQLGVDEAPMNLDWRRSGDEVDTRLWGPVHFVDFGDVLASFSYERIIETNSGRVDIDLAWPASPLDFALLGTSGQLVMNVDEGRFLNASGAAEGTLRVVAIVNLAEFVRRLSLDLNSLAKSGVPFDSITGELLFDNDVIDVPLIDVAGRGSRFQFVGLADIGSETVAGELVATLPVASNLPWIAALVAGLPVAAGVFVVSQIFSEQMDRFSSAIYNIEGPWNNPEVDFKRIFDDVTPPQNGRAPELPTSPAAVDVLTSEEVAVPAANQSAEPSAAGPEAAEPDAAEETELVIPAEVKAEVKGEIKTEALPETLPDPVPDPVPEVAPSSTLKAVPVD</sequence>
<feature type="compositionally biased region" description="Pro residues" evidence="1">
    <location>
        <begin position="1364"/>
        <end position="1374"/>
    </location>
</feature>
<dbReference type="InterPro" id="IPR011836">
    <property type="entry name" value="YhdP"/>
</dbReference>
<feature type="transmembrane region" description="Helical" evidence="2">
    <location>
        <begin position="12"/>
        <end position="35"/>
    </location>
</feature>
<organism evidence="4 5">
    <name type="scientific">Candidatus Litorirhabdus singularis</name>
    <dbReference type="NCBI Taxonomy" id="2518993"/>
    <lineage>
        <taxon>Bacteria</taxon>
        <taxon>Pseudomonadati</taxon>
        <taxon>Pseudomonadota</taxon>
        <taxon>Gammaproteobacteria</taxon>
        <taxon>Cellvibrionales</taxon>
        <taxon>Halieaceae</taxon>
        <taxon>Candidatus Litorirhabdus</taxon>
    </lineage>
</organism>
<dbReference type="Pfam" id="PF13116">
    <property type="entry name" value="YhdP"/>
    <property type="match status" value="1"/>
</dbReference>
<feature type="region of interest" description="Disordered" evidence="1">
    <location>
        <begin position="1316"/>
        <end position="1387"/>
    </location>
</feature>